<feature type="compositionally biased region" description="Polar residues" evidence="4">
    <location>
        <begin position="59"/>
        <end position="96"/>
    </location>
</feature>
<feature type="compositionally biased region" description="Polar residues" evidence="4">
    <location>
        <begin position="32"/>
        <end position="47"/>
    </location>
</feature>
<feature type="region of interest" description="Disordered" evidence="4">
    <location>
        <begin position="247"/>
        <end position="284"/>
    </location>
</feature>
<dbReference type="InterPro" id="IPR004827">
    <property type="entry name" value="bZIP"/>
</dbReference>
<feature type="domain" description="BZIP" evidence="5">
    <location>
        <begin position="148"/>
        <end position="211"/>
    </location>
</feature>
<dbReference type="Proteomes" id="UP000242525">
    <property type="component" value="Unassembled WGS sequence"/>
</dbReference>
<dbReference type="GO" id="GO:0000976">
    <property type="term" value="F:transcription cis-regulatory region binding"/>
    <property type="evidence" value="ECO:0007669"/>
    <property type="project" value="InterPro"/>
</dbReference>
<dbReference type="PROSITE" id="PS50217">
    <property type="entry name" value="BZIP"/>
    <property type="match status" value="1"/>
</dbReference>
<reference evidence="6" key="1">
    <citation type="submission" date="2014-03" db="EMBL/GenBank/DDBJ databases">
        <authorList>
            <person name="Casaregola S."/>
        </authorList>
    </citation>
    <scope>NUCLEOTIDE SEQUENCE [LARGE SCALE GENOMIC DNA]</scope>
    <source>
        <strain evidence="6">CLIB 918</strain>
    </source>
</reference>
<evidence type="ECO:0000256" key="4">
    <source>
        <dbReference type="SAM" id="MobiDB-lite"/>
    </source>
</evidence>
<dbReference type="GO" id="GO:0090575">
    <property type="term" value="C:RNA polymerase II transcription regulator complex"/>
    <property type="evidence" value="ECO:0007669"/>
    <property type="project" value="TreeGrafter"/>
</dbReference>
<dbReference type="FunFam" id="1.20.5.170:FF:000067">
    <property type="entry name" value="BZIP transcription factor"/>
    <property type="match status" value="1"/>
</dbReference>
<dbReference type="OrthoDB" id="5380163at2759"/>
<dbReference type="InterPro" id="IPR013910">
    <property type="entry name" value="TF_PAP1"/>
</dbReference>
<dbReference type="InterPro" id="IPR046347">
    <property type="entry name" value="bZIP_sf"/>
</dbReference>
<comment type="subcellular location">
    <subcellularLocation>
        <location evidence="2">Cytoplasm</location>
    </subcellularLocation>
    <subcellularLocation>
        <location evidence="1">Nucleus</location>
    </subcellularLocation>
</comment>
<feature type="region of interest" description="Disordered" evidence="4">
    <location>
        <begin position="1"/>
        <end position="228"/>
    </location>
</feature>
<proteinExistence type="predicted"/>
<dbReference type="InterPro" id="IPR050936">
    <property type="entry name" value="AP-1-like"/>
</dbReference>
<feature type="compositionally biased region" description="Low complexity" evidence="4">
    <location>
        <begin position="264"/>
        <end position="280"/>
    </location>
</feature>
<protein>
    <submittedName>
        <fullName evidence="6">Similar to Saccharomyces cerevisiae YML007W YAP1 Basic leucine zipper (BZIP) transcription factor, required for oxidative stress tolerance</fullName>
    </submittedName>
</protein>
<dbReference type="GO" id="GO:0005737">
    <property type="term" value="C:cytoplasm"/>
    <property type="evidence" value="ECO:0007669"/>
    <property type="project" value="UniProtKB-SubCell"/>
</dbReference>
<feature type="compositionally biased region" description="Basic and acidic residues" evidence="4">
    <location>
        <begin position="117"/>
        <end position="130"/>
    </location>
</feature>
<feature type="compositionally biased region" description="Polar residues" evidence="4">
    <location>
        <begin position="1"/>
        <end position="23"/>
    </location>
</feature>
<dbReference type="SMART" id="SM00338">
    <property type="entry name" value="BRLZ"/>
    <property type="match status" value="1"/>
</dbReference>
<feature type="compositionally biased region" description="Basic and acidic residues" evidence="4">
    <location>
        <begin position="164"/>
        <end position="210"/>
    </location>
</feature>
<dbReference type="STRING" id="1173061.A0A0J9XIP8"/>
<evidence type="ECO:0000313" key="6">
    <source>
        <dbReference type="EMBL" id="CDO56840.1"/>
    </source>
</evidence>
<keyword evidence="3" id="KW-0539">Nucleus</keyword>
<evidence type="ECO:0000256" key="3">
    <source>
        <dbReference type="ARBA" id="ARBA00023242"/>
    </source>
</evidence>
<dbReference type="PANTHER" id="PTHR40621">
    <property type="entry name" value="TRANSCRIPTION FACTOR KAPC-RELATED"/>
    <property type="match status" value="1"/>
</dbReference>
<dbReference type="PANTHER" id="PTHR40621:SF6">
    <property type="entry name" value="AP-1-LIKE TRANSCRIPTION FACTOR YAP1-RELATED"/>
    <property type="match status" value="1"/>
</dbReference>
<accession>A0A0J9XIP8</accession>
<dbReference type="SUPFAM" id="SSF111430">
    <property type="entry name" value="YAP1 redox domain"/>
    <property type="match status" value="1"/>
</dbReference>
<dbReference type="InterPro" id="IPR023167">
    <property type="entry name" value="Yap1_redox_dom_sf"/>
</dbReference>
<evidence type="ECO:0000256" key="1">
    <source>
        <dbReference type="ARBA" id="ARBA00004123"/>
    </source>
</evidence>
<dbReference type="EMBL" id="CCBN010000017">
    <property type="protein sequence ID" value="CDO56840.1"/>
    <property type="molecule type" value="Genomic_DNA"/>
</dbReference>
<dbReference type="CDD" id="cd14688">
    <property type="entry name" value="bZIP_YAP"/>
    <property type="match status" value="1"/>
</dbReference>
<gene>
    <name evidence="6" type="ORF">BN980_GECA17s00835g</name>
</gene>
<feature type="compositionally biased region" description="Polar residues" evidence="4">
    <location>
        <begin position="247"/>
        <end position="263"/>
    </location>
</feature>
<evidence type="ECO:0000313" key="7">
    <source>
        <dbReference type="Proteomes" id="UP000242525"/>
    </source>
</evidence>
<dbReference type="PROSITE" id="PS00036">
    <property type="entry name" value="BZIP_BASIC"/>
    <property type="match status" value="1"/>
</dbReference>
<dbReference type="GO" id="GO:0034599">
    <property type="term" value="P:cellular response to oxidative stress"/>
    <property type="evidence" value="ECO:0007669"/>
    <property type="project" value="UniProtKB-ARBA"/>
</dbReference>
<comment type="caution">
    <text evidence="6">The sequence shown here is derived from an EMBL/GenBank/DDBJ whole genome shotgun (WGS) entry which is preliminary data.</text>
</comment>
<dbReference type="Gene3D" id="1.20.5.170">
    <property type="match status" value="1"/>
</dbReference>
<dbReference type="AlphaFoldDB" id="A0A0J9XIP8"/>
<organism evidence="6 7">
    <name type="scientific">Geotrichum candidum</name>
    <name type="common">Oospora lactis</name>
    <name type="synonym">Dipodascus geotrichum</name>
    <dbReference type="NCBI Taxonomy" id="1173061"/>
    <lineage>
        <taxon>Eukaryota</taxon>
        <taxon>Fungi</taxon>
        <taxon>Dikarya</taxon>
        <taxon>Ascomycota</taxon>
        <taxon>Saccharomycotina</taxon>
        <taxon>Dipodascomycetes</taxon>
        <taxon>Dipodascales</taxon>
        <taxon>Dipodascaceae</taxon>
        <taxon>Geotrichum</taxon>
    </lineage>
</organism>
<evidence type="ECO:0000259" key="5">
    <source>
        <dbReference type="PROSITE" id="PS50217"/>
    </source>
</evidence>
<dbReference type="Gene3D" id="1.10.238.100">
    <property type="entry name" value="YAP1 redox domain. Chain B"/>
    <property type="match status" value="1"/>
</dbReference>
<dbReference type="GO" id="GO:0001228">
    <property type="term" value="F:DNA-binding transcription activator activity, RNA polymerase II-specific"/>
    <property type="evidence" value="ECO:0007669"/>
    <property type="project" value="TreeGrafter"/>
</dbReference>
<name>A0A0J9XIP8_GEOCN</name>
<dbReference type="Pfam" id="PF08601">
    <property type="entry name" value="PAP1"/>
    <property type="match status" value="1"/>
</dbReference>
<evidence type="ECO:0000256" key="2">
    <source>
        <dbReference type="ARBA" id="ARBA00004496"/>
    </source>
</evidence>
<sequence>MSSFFDFEQSISDPLADQTTKTELINPEHDFSGSQFHSSFSPFSLDNSLALDLPPGLDNDQTPSSANSISPYSPPLNTTTASSVLSSDTCSSNDDSPNLPPTLSEKRKASVSVTFDETSKEKNSKVKKMDSSVPAKKPGKPGRKIDNTEPVSKRKAQNRAAQRAFRERKEKHLKDLEDRVSELETESRSKNNENKFLKDQVTRLENELKKYRSSRNSNVSVPSTDGSNKFTFEFPFFGSKENKLPATNKNLQLDGSSPFSFNQSPSLISDSSSSQPTPDTADTESFCDKLSMACGTTENPIPLAGSNPEPTLGQVVINSQKPPSPLLKVSKNLPGTDIQNAANMISPPIFELDFLSEYRDPIFDKEYFNSINGLTTEVSIFDPLEPTNMQNNNISASQQPQPATAQENAPVLTPDEDTVPAKTENLMGCNDIWDRISAHPKFSNLDIDGLCTELRTKAKCTETGVVISEPDVNKAIWSIST</sequence>
<dbReference type="SUPFAM" id="SSF57959">
    <property type="entry name" value="Leucine zipper domain"/>
    <property type="match status" value="1"/>
</dbReference>
<keyword evidence="7" id="KW-1185">Reference proteome</keyword>